<dbReference type="RefSeq" id="WP_018475511.1">
    <property type="nucleotide sequence ID" value="NZ_BMWX01000006.1"/>
</dbReference>
<feature type="coiled-coil region" evidence="1">
    <location>
        <begin position="419"/>
        <end position="453"/>
    </location>
</feature>
<feature type="coiled-coil region" evidence="1">
    <location>
        <begin position="633"/>
        <end position="660"/>
    </location>
</feature>
<evidence type="ECO:0000313" key="3">
    <source>
        <dbReference type="Proteomes" id="UP000619457"/>
    </source>
</evidence>
<accession>A0A918UVD2</accession>
<comment type="caution">
    <text evidence="2">The sequence shown here is derived from an EMBL/GenBank/DDBJ whole genome shotgun (WGS) entry which is preliminary data.</text>
</comment>
<dbReference type="AlphaFoldDB" id="A0A918UVD2"/>
<dbReference type="InterPro" id="IPR027417">
    <property type="entry name" value="P-loop_NTPase"/>
</dbReference>
<protein>
    <submittedName>
        <fullName evidence="2">Uncharacterized protein</fullName>
    </submittedName>
</protein>
<evidence type="ECO:0000313" key="2">
    <source>
        <dbReference type="EMBL" id="GGZ35797.1"/>
    </source>
</evidence>
<feature type="coiled-coil region" evidence="1">
    <location>
        <begin position="796"/>
        <end position="823"/>
    </location>
</feature>
<evidence type="ECO:0000256" key="1">
    <source>
        <dbReference type="SAM" id="Coils"/>
    </source>
</evidence>
<name>A0A918UVD2_9BACT</name>
<dbReference type="Proteomes" id="UP000619457">
    <property type="component" value="Unassembled WGS sequence"/>
</dbReference>
<dbReference type="Pfam" id="PF13555">
    <property type="entry name" value="AAA_29"/>
    <property type="match status" value="1"/>
</dbReference>
<organism evidence="2 3">
    <name type="scientific">Echinicola pacifica</name>
    <dbReference type="NCBI Taxonomy" id="346377"/>
    <lineage>
        <taxon>Bacteria</taxon>
        <taxon>Pseudomonadati</taxon>
        <taxon>Bacteroidota</taxon>
        <taxon>Cytophagia</taxon>
        <taxon>Cytophagales</taxon>
        <taxon>Cyclobacteriaceae</taxon>
        <taxon>Echinicola</taxon>
    </lineage>
</organism>
<reference evidence="2" key="1">
    <citation type="journal article" date="2014" name="Int. J. Syst. Evol. Microbiol.">
        <title>Complete genome sequence of Corynebacterium casei LMG S-19264T (=DSM 44701T), isolated from a smear-ripened cheese.</title>
        <authorList>
            <consortium name="US DOE Joint Genome Institute (JGI-PGF)"/>
            <person name="Walter F."/>
            <person name="Albersmeier A."/>
            <person name="Kalinowski J."/>
            <person name="Ruckert C."/>
        </authorList>
    </citation>
    <scope>NUCLEOTIDE SEQUENCE</scope>
    <source>
        <strain evidence="2">KCTC 12368</strain>
    </source>
</reference>
<reference evidence="2" key="2">
    <citation type="submission" date="2020-09" db="EMBL/GenBank/DDBJ databases">
        <authorList>
            <person name="Sun Q."/>
            <person name="Kim S."/>
        </authorList>
    </citation>
    <scope>NUCLEOTIDE SEQUENCE</scope>
    <source>
        <strain evidence="2">KCTC 12368</strain>
    </source>
</reference>
<dbReference type="SUPFAM" id="SSF52540">
    <property type="entry name" value="P-loop containing nucleoside triphosphate hydrolases"/>
    <property type="match status" value="1"/>
</dbReference>
<dbReference type="Pfam" id="PF13558">
    <property type="entry name" value="SbcC_Walker_B"/>
    <property type="match status" value="1"/>
</dbReference>
<feature type="coiled-coil region" evidence="1">
    <location>
        <begin position="860"/>
        <end position="913"/>
    </location>
</feature>
<keyword evidence="1" id="KW-0175">Coiled coil</keyword>
<dbReference type="Gene3D" id="3.40.1140.10">
    <property type="match status" value="1"/>
</dbReference>
<sequence length="1136" mass="133496">MNLSLFSTKPSHSGFRLHNFEVWNWGTFDEDIFTIEPDGETSLLTGGNGSGKTTLVDGLLTLLLPERRARAYNQTAGEKGERTEETYLLGEFGETENPETNLREVKKLRGDKAKAQSVLVAVFQNESQFVTLAQARWFSGNELKRNFIIAYKKLSIKEDFMPFDNNGEWKRRLKRKYPKEGSKEFLFLTDSPGQYGRWMRKAFGMRSEKAQTLFNKTIGLKVLGNLDEFVRLQMLEERDSEIEFQKIKNYFKTLNDAHRAIEKAHKQIELLAPIRDKSIKLNALNIDLIQMEGFKKISPLWFAQKQETLSRELIALVSEQSKVNEEKLEELNIEVEELDHNRITIDVQIESDRYGQQIRDLEKENKRYEQEILNRKKDLILYNQLAESLEFQVDPQSKELFEDQRKLAISKKNLISEVLDRNEEEFFQARKELDDSKAKFDSLSNELNVLRLQKINITGNPARIRREILESIEANEKEIPFIGELIKIKAEAREWESTIERVLHNFALRLIVPEKYYKQVNSYVKEHDLRGRIIYHKFDTKDDAPVLFQPHNEEELINKLQFKASDYTEWIKNEIISKFNYLCVDDLESFRLANKAITKEGLTKNASRHEKDDRPEIRSRHKYVLGWDNEEKKAVLKEEASHLNDTINTIENRLKVIKANQKRERMKSENLTRLIDIKVFIKIDWWSISSEIQNNKLKIEELEKNSDRVTILKKQREEILQDIRGKRDLMKGLEKENNKIGGDIDIQQQKLREAREVRDRYPELESSEKLAVFEQYFIKGVGCDLASIEKIKSRINGGINQDIERLKEDIRKLKSAAEGLMRLFKHPDNDIIENFSDWSSDTHRLSDKAEFIEEYVGLLEKIEEEELAEYKHQFKKYLNEEMITKMSDFQTWLERQEEDIEENIDTLNRSLKKINFNNNPPTFIKLHVEKDYSPKVKEFRYRLNAWKPNLAEFERTKDDSILEESFNKIKRLLDDLTVEEKLRIEVLDVRNWLKFKAVAHHREDPGKIFRSFTGTAKLSGGEGAQLTYTILGSAIAYQFGIHSEGLNTNSFRFICVDEAFSKQDDEKAQFLMELCKQLHLQVMVVSPAKAEEVAIVEPYIARVHFVQRKNNRHSVVYDMPIKQLQEQRKHYFQSGS</sequence>
<dbReference type="EMBL" id="BMWX01000006">
    <property type="protein sequence ID" value="GGZ35797.1"/>
    <property type="molecule type" value="Genomic_DNA"/>
</dbReference>
<proteinExistence type="predicted"/>
<keyword evidence="3" id="KW-1185">Reference proteome</keyword>
<feature type="coiled-coil region" evidence="1">
    <location>
        <begin position="321"/>
        <end position="378"/>
    </location>
</feature>
<gene>
    <name evidence="2" type="ORF">GCM10007049_31320</name>
</gene>